<dbReference type="GO" id="GO:1990904">
    <property type="term" value="C:ribonucleoprotein complex"/>
    <property type="evidence" value="ECO:0007669"/>
    <property type="project" value="UniProtKB-KW"/>
</dbReference>
<proteinExistence type="inferred from homology"/>
<keyword evidence="2" id="KW-0689">Ribosomal protein</keyword>
<evidence type="ECO:0000256" key="1">
    <source>
        <dbReference type="ARBA" id="ARBA00007151"/>
    </source>
</evidence>
<dbReference type="PIRSF" id="PIRSF002122">
    <property type="entry name" value="RPS7p_RPS7a_RPS5e_RPS7o"/>
    <property type="match status" value="1"/>
</dbReference>
<dbReference type="InterPro" id="IPR036823">
    <property type="entry name" value="Ribosomal_uS7_dom_sf"/>
</dbReference>
<sequence length="114" mass="13635">MTSSMLDDELVNKFVNCMMWGGEKSLSQKIFKLAMEEIKKEQSKNRYVFEIHFFSGPLSICRHPTDVFYDTFLKREHLHTIFYSHVCNFQVPSAINQRRRRFLAIKWLIKAARE</sequence>
<gene>
    <name evidence="5" type="ORF">PMEA_00025433</name>
</gene>
<comment type="caution">
    <text evidence="5">The sequence shown here is derived from an EMBL/GenBank/DDBJ whole genome shotgun (WGS) entry which is preliminary data.</text>
</comment>
<evidence type="ECO:0000313" key="5">
    <source>
        <dbReference type="EMBL" id="CAH3039837.1"/>
    </source>
</evidence>
<dbReference type="Proteomes" id="UP001159428">
    <property type="component" value="Unassembled WGS sequence"/>
</dbReference>
<dbReference type="InterPro" id="IPR023798">
    <property type="entry name" value="Ribosomal_uS7_dom"/>
</dbReference>
<reference evidence="5 6" key="1">
    <citation type="submission" date="2022-05" db="EMBL/GenBank/DDBJ databases">
        <authorList>
            <consortium name="Genoscope - CEA"/>
            <person name="William W."/>
        </authorList>
    </citation>
    <scope>NUCLEOTIDE SEQUENCE [LARGE SCALE GENOMIC DNA]</scope>
</reference>
<dbReference type="Gene3D" id="1.10.455.10">
    <property type="entry name" value="Ribosomal protein S7 domain"/>
    <property type="match status" value="1"/>
</dbReference>
<dbReference type="SUPFAM" id="SSF47973">
    <property type="entry name" value="Ribosomal protein S7"/>
    <property type="match status" value="1"/>
</dbReference>
<dbReference type="Pfam" id="PF00177">
    <property type="entry name" value="Ribosomal_S7"/>
    <property type="match status" value="1"/>
</dbReference>
<evidence type="ECO:0000259" key="4">
    <source>
        <dbReference type="Pfam" id="PF00177"/>
    </source>
</evidence>
<evidence type="ECO:0000313" key="6">
    <source>
        <dbReference type="Proteomes" id="UP001159428"/>
    </source>
</evidence>
<dbReference type="GO" id="GO:0005840">
    <property type="term" value="C:ribosome"/>
    <property type="evidence" value="ECO:0007669"/>
    <property type="project" value="UniProtKB-KW"/>
</dbReference>
<organism evidence="5 6">
    <name type="scientific">Pocillopora meandrina</name>
    <dbReference type="NCBI Taxonomy" id="46732"/>
    <lineage>
        <taxon>Eukaryota</taxon>
        <taxon>Metazoa</taxon>
        <taxon>Cnidaria</taxon>
        <taxon>Anthozoa</taxon>
        <taxon>Hexacorallia</taxon>
        <taxon>Scleractinia</taxon>
        <taxon>Astrocoeniina</taxon>
        <taxon>Pocilloporidae</taxon>
        <taxon>Pocillopora</taxon>
    </lineage>
</organism>
<evidence type="ECO:0000256" key="2">
    <source>
        <dbReference type="ARBA" id="ARBA00022980"/>
    </source>
</evidence>
<dbReference type="EMBL" id="CALNXJ010000005">
    <property type="protein sequence ID" value="CAH3039837.1"/>
    <property type="molecule type" value="Genomic_DNA"/>
</dbReference>
<comment type="similarity">
    <text evidence="1">Belongs to the universal ribosomal protein uS7 family.</text>
</comment>
<feature type="domain" description="Small ribosomal subunit protein uS7" evidence="4">
    <location>
        <begin position="5"/>
        <end position="114"/>
    </location>
</feature>
<dbReference type="InterPro" id="IPR000235">
    <property type="entry name" value="Ribosomal_uS7"/>
</dbReference>
<accession>A0AAU9VWE5</accession>
<evidence type="ECO:0000256" key="3">
    <source>
        <dbReference type="ARBA" id="ARBA00023274"/>
    </source>
</evidence>
<keyword evidence="3" id="KW-0687">Ribonucleoprotein</keyword>
<dbReference type="GO" id="GO:0006412">
    <property type="term" value="P:translation"/>
    <property type="evidence" value="ECO:0007669"/>
    <property type="project" value="InterPro"/>
</dbReference>
<dbReference type="AlphaFoldDB" id="A0AAU9VWE5"/>
<protein>
    <recommendedName>
        <fullName evidence="4">Small ribosomal subunit protein uS7 domain-containing protein</fullName>
    </recommendedName>
</protein>
<keyword evidence="6" id="KW-1185">Reference proteome</keyword>
<name>A0AAU9VWE5_9CNID</name>